<gene>
    <name evidence="2" type="ORF">PSTG_15516</name>
</gene>
<reference evidence="3" key="1">
    <citation type="submission" date="2014-03" db="EMBL/GenBank/DDBJ databases">
        <title>The Genome Sequence of Puccinia striiformis f. sp. tritici PST-78.</title>
        <authorList>
            <consortium name="The Broad Institute Genome Sequencing Platform"/>
            <person name="Cuomo C."/>
            <person name="Hulbert S."/>
            <person name="Chen X."/>
            <person name="Walker B."/>
            <person name="Young S.K."/>
            <person name="Zeng Q."/>
            <person name="Gargeya S."/>
            <person name="Fitzgerald M."/>
            <person name="Haas B."/>
            <person name="Abouelleil A."/>
            <person name="Alvarado L."/>
            <person name="Arachchi H.M."/>
            <person name="Berlin A.M."/>
            <person name="Chapman S.B."/>
            <person name="Goldberg J."/>
            <person name="Griggs A."/>
            <person name="Gujja S."/>
            <person name="Hansen M."/>
            <person name="Howarth C."/>
            <person name="Imamovic A."/>
            <person name="Larimer J."/>
            <person name="McCowan C."/>
            <person name="Montmayeur A."/>
            <person name="Murphy C."/>
            <person name="Neiman D."/>
            <person name="Pearson M."/>
            <person name="Priest M."/>
            <person name="Roberts A."/>
            <person name="Saif S."/>
            <person name="Shea T."/>
            <person name="Sisk P."/>
            <person name="Sykes S."/>
            <person name="Wortman J."/>
            <person name="Nusbaum C."/>
            <person name="Birren B."/>
        </authorList>
    </citation>
    <scope>NUCLEOTIDE SEQUENCE [LARGE SCALE GENOMIC DNA]</scope>
    <source>
        <strain evidence="3">race PST-78</strain>
    </source>
</reference>
<feature type="compositionally biased region" description="Polar residues" evidence="1">
    <location>
        <begin position="70"/>
        <end position="81"/>
    </location>
</feature>
<organism evidence="2 3">
    <name type="scientific">Puccinia striiformis f. sp. tritici PST-78</name>
    <dbReference type="NCBI Taxonomy" id="1165861"/>
    <lineage>
        <taxon>Eukaryota</taxon>
        <taxon>Fungi</taxon>
        <taxon>Dikarya</taxon>
        <taxon>Basidiomycota</taxon>
        <taxon>Pucciniomycotina</taxon>
        <taxon>Pucciniomycetes</taxon>
        <taxon>Pucciniales</taxon>
        <taxon>Pucciniaceae</taxon>
        <taxon>Puccinia</taxon>
    </lineage>
</organism>
<evidence type="ECO:0000313" key="3">
    <source>
        <dbReference type="Proteomes" id="UP000054564"/>
    </source>
</evidence>
<sequence>MSVIAVNDYRRQWLTITVTADPQAACKWIVDRFLGFIKKPQICWNLIPSSNSRKRKNSSLTDLANKRSVHQSADDVSQSANLIDPRSTRHSVNPSEFSLDHQQPRTSEDKQLSTQNTDSHLSQFNKRTESNLFDRITLPSSGKVI</sequence>
<evidence type="ECO:0000256" key="1">
    <source>
        <dbReference type="SAM" id="MobiDB-lite"/>
    </source>
</evidence>
<dbReference type="EMBL" id="AJIL01000222">
    <property type="protein sequence ID" value="KNE91042.1"/>
    <property type="molecule type" value="Genomic_DNA"/>
</dbReference>
<comment type="caution">
    <text evidence="2">The sequence shown here is derived from an EMBL/GenBank/DDBJ whole genome shotgun (WGS) entry which is preliminary data.</text>
</comment>
<keyword evidence="3" id="KW-1185">Reference proteome</keyword>
<dbReference type="AlphaFoldDB" id="A0A0L0UVI1"/>
<feature type="compositionally biased region" description="Polar residues" evidence="1">
    <location>
        <begin position="112"/>
        <end position="125"/>
    </location>
</feature>
<protein>
    <submittedName>
        <fullName evidence="2">Uncharacterized protein</fullName>
    </submittedName>
</protein>
<dbReference type="Proteomes" id="UP000054564">
    <property type="component" value="Unassembled WGS sequence"/>
</dbReference>
<proteinExistence type="predicted"/>
<name>A0A0L0UVI1_9BASI</name>
<feature type="region of interest" description="Disordered" evidence="1">
    <location>
        <begin position="48"/>
        <end position="126"/>
    </location>
</feature>
<accession>A0A0L0UVI1</accession>
<evidence type="ECO:0000313" key="2">
    <source>
        <dbReference type="EMBL" id="KNE91042.1"/>
    </source>
</evidence>
<feature type="compositionally biased region" description="Basic and acidic residues" evidence="1">
    <location>
        <begin position="98"/>
        <end position="111"/>
    </location>
</feature>